<evidence type="ECO:0000256" key="3">
    <source>
        <dbReference type="ARBA" id="ARBA00022490"/>
    </source>
</evidence>
<reference evidence="11 12" key="1">
    <citation type="submission" date="2018-03" db="EMBL/GenBank/DDBJ databases">
        <authorList>
            <person name="Keele B.F."/>
        </authorList>
    </citation>
    <scope>NUCLEOTIDE SEQUENCE [LARGE SCALE GENOMIC DNA]</scope>
    <source>
        <strain evidence="11 12">CECT 8504</strain>
    </source>
</reference>
<dbReference type="InterPro" id="IPR002933">
    <property type="entry name" value="Peptidase_M20"/>
</dbReference>
<keyword evidence="3" id="KW-0963">Cytoplasm</keyword>
<dbReference type="Proteomes" id="UP000244912">
    <property type="component" value="Unassembled WGS sequence"/>
</dbReference>
<dbReference type="AlphaFoldDB" id="A0A2R8BW91"/>
<dbReference type="SUPFAM" id="SSF55031">
    <property type="entry name" value="Bacterial exopeptidase dimerisation domain"/>
    <property type="match status" value="1"/>
</dbReference>
<evidence type="ECO:0000256" key="1">
    <source>
        <dbReference type="ARBA" id="ARBA00001947"/>
    </source>
</evidence>
<keyword evidence="4" id="KW-0055">Arginine biosynthesis</keyword>
<dbReference type="PANTHER" id="PTHR43808">
    <property type="entry name" value="ACETYLORNITHINE DEACETYLASE"/>
    <property type="match status" value="1"/>
</dbReference>
<dbReference type="Gene3D" id="3.40.630.10">
    <property type="entry name" value="Zn peptidases"/>
    <property type="match status" value="1"/>
</dbReference>
<comment type="similarity">
    <text evidence="2">Belongs to the peptidase M20A family. ArgE subfamily.</text>
</comment>
<dbReference type="PROSITE" id="PS00758">
    <property type="entry name" value="ARGE_DAPE_CPG2_1"/>
    <property type="match status" value="1"/>
</dbReference>
<dbReference type="EC" id="3.5.1.16" evidence="11"/>
<dbReference type="InterPro" id="IPR010169">
    <property type="entry name" value="AcOrn-deacetyl"/>
</dbReference>
<dbReference type="Gene3D" id="3.30.70.360">
    <property type="match status" value="1"/>
</dbReference>
<comment type="cofactor">
    <cofactor evidence="1">
        <name>Zn(2+)</name>
        <dbReference type="ChEBI" id="CHEBI:29105"/>
    </cofactor>
</comment>
<sequence length="387" mass="41609">MTIDVAKQHLSNLVAFPTVSDRPNRDLIDWYADRLSELGARIRVIEGDGGTKANLFATFGPEGDGGIMLSGHTDVVPAEEAGWSSDPFTLREADELLYARGTCDMKGFLACALAVAPLYAQGALSRPLHFALTHDEEVGCLGAQSLVEVLRTEGLRPAVAIIGEPTSMKIIDGHKGCCEYTTTFHGLEGHGSDPDKGVSATEYAVRFMTRLLDLRAELKDRAPASSPFDPPHSTVQVGRFEGGVARNVIAGLAHVDWELRPINAADKDHATRTMRDYCNDVLLPAMRTVHKSAEIETLTVGDVAGLEPVTDNEAREIVAHLTGENGAATVSFGTEAGLFQSLGCAAVVCGPGSIEQAHKADEYVSLDQMAQCITMLERLNDRLRTPQ</sequence>
<protein>
    <submittedName>
        <fullName evidence="11">Acetylornithine deacetylase</fullName>
        <ecNumber evidence="11">3.5.1.16</ecNumber>
    </submittedName>
</protein>
<evidence type="ECO:0000256" key="9">
    <source>
        <dbReference type="ARBA" id="ARBA00023285"/>
    </source>
</evidence>
<evidence type="ECO:0000256" key="7">
    <source>
        <dbReference type="ARBA" id="ARBA00022801"/>
    </source>
</evidence>
<accession>A0A2R8BW91</accession>
<dbReference type="GO" id="GO:0006526">
    <property type="term" value="P:L-arginine biosynthetic process"/>
    <property type="evidence" value="ECO:0007669"/>
    <property type="project" value="UniProtKB-KW"/>
</dbReference>
<keyword evidence="8" id="KW-0862">Zinc</keyword>
<keyword evidence="12" id="KW-1185">Reference proteome</keyword>
<evidence type="ECO:0000259" key="10">
    <source>
        <dbReference type="Pfam" id="PF07687"/>
    </source>
</evidence>
<evidence type="ECO:0000256" key="5">
    <source>
        <dbReference type="ARBA" id="ARBA00022605"/>
    </source>
</evidence>
<organism evidence="11 12">
    <name type="scientific">Palleronia abyssalis</name>
    <dbReference type="NCBI Taxonomy" id="1501240"/>
    <lineage>
        <taxon>Bacteria</taxon>
        <taxon>Pseudomonadati</taxon>
        <taxon>Pseudomonadota</taxon>
        <taxon>Alphaproteobacteria</taxon>
        <taxon>Rhodobacterales</taxon>
        <taxon>Roseobacteraceae</taxon>
        <taxon>Palleronia</taxon>
    </lineage>
</organism>
<evidence type="ECO:0000256" key="8">
    <source>
        <dbReference type="ARBA" id="ARBA00022833"/>
    </source>
</evidence>
<evidence type="ECO:0000256" key="4">
    <source>
        <dbReference type="ARBA" id="ARBA00022571"/>
    </source>
</evidence>
<dbReference type="InterPro" id="IPR011650">
    <property type="entry name" value="Peptidase_M20_dimer"/>
</dbReference>
<dbReference type="Pfam" id="PF01546">
    <property type="entry name" value="Peptidase_M20"/>
    <property type="match status" value="1"/>
</dbReference>
<keyword evidence="6" id="KW-0479">Metal-binding</keyword>
<dbReference type="NCBIfam" id="NF005710">
    <property type="entry name" value="PRK07522.1"/>
    <property type="match status" value="1"/>
</dbReference>
<dbReference type="PROSITE" id="PS00759">
    <property type="entry name" value="ARGE_DAPE_CPG2_2"/>
    <property type="match status" value="1"/>
</dbReference>
<keyword evidence="5" id="KW-0028">Amino-acid biosynthesis</keyword>
<evidence type="ECO:0000313" key="11">
    <source>
        <dbReference type="EMBL" id="SPJ24439.1"/>
    </source>
</evidence>
<name>A0A2R8BW91_9RHOB</name>
<dbReference type="CDD" id="cd03894">
    <property type="entry name" value="M20_ArgE"/>
    <property type="match status" value="1"/>
</dbReference>
<dbReference type="EMBL" id="ONZF01000004">
    <property type="protein sequence ID" value="SPJ24439.1"/>
    <property type="molecule type" value="Genomic_DNA"/>
</dbReference>
<dbReference type="RefSeq" id="WP_108894267.1">
    <property type="nucleotide sequence ID" value="NZ_ONZF01000004.1"/>
</dbReference>
<dbReference type="OrthoDB" id="9809784at2"/>
<proteinExistence type="inferred from homology"/>
<evidence type="ECO:0000256" key="6">
    <source>
        <dbReference type="ARBA" id="ARBA00022723"/>
    </source>
</evidence>
<dbReference type="NCBIfam" id="TIGR01892">
    <property type="entry name" value="AcOrn-deacetyl"/>
    <property type="match status" value="1"/>
</dbReference>
<dbReference type="GO" id="GO:0046872">
    <property type="term" value="F:metal ion binding"/>
    <property type="evidence" value="ECO:0007669"/>
    <property type="project" value="UniProtKB-KW"/>
</dbReference>
<keyword evidence="7 11" id="KW-0378">Hydrolase</keyword>
<dbReference type="Pfam" id="PF07687">
    <property type="entry name" value="M20_dimer"/>
    <property type="match status" value="1"/>
</dbReference>
<dbReference type="InterPro" id="IPR036264">
    <property type="entry name" value="Bact_exopeptidase_dim_dom"/>
</dbReference>
<dbReference type="InterPro" id="IPR001261">
    <property type="entry name" value="ArgE/DapE_CS"/>
</dbReference>
<dbReference type="GO" id="GO:0008777">
    <property type="term" value="F:acetylornithine deacetylase activity"/>
    <property type="evidence" value="ECO:0007669"/>
    <property type="project" value="UniProtKB-EC"/>
</dbReference>
<feature type="domain" description="Peptidase M20 dimerisation" evidence="10">
    <location>
        <begin position="173"/>
        <end position="283"/>
    </location>
</feature>
<dbReference type="PANTHER" id="PTHR43808:SF31">
    <property type="entry name" value="N-ACETYL-L-CITRULLINE DEACETYLASE"/>
    <property type="match status" value="1"/>
</dbReference>
<evidence type="ECO:0000256" key="2">
    <source>
        <dbReference type="ARBA" id="ARBA00005691"/>
    </source>
</evidence>
<dbReference type="SUPFAM" id="SSF53187">
    <property type="entry name" value="Zn-dependent exopeptidases"/>
    <property type="match status" value="1"/>
</dbReference>
<evidence type="ECO:0000313" key="12">
    <source>
        <dbReference type="Proteomes" id="UP000244912"/>
    </source>
</evidence>
<keyword evidence="9" id="KW-0170">Cobalt</keyword>
<gene>
    <name evidence="11" type="primary">argE</name>
    <name evidence="11" type="ORF">PAA8504_02269</name>
</gene>
<dbReference type="InterPro" id="IPR050072">
    <property type="entry name" value="Peptidase_M20A"/>
</dbReference>